<evidence type="ECO:0000256" key="2">
    <source>
        <dbReference type="ARBA" id="ARBA00007441"/>
    </source>
</evidence>
<dbReference type="SUPFAM" id="SSF53383">
    <property type="entry name" value="PLP-dependent transferases"/>
    <property type="match status" value="1"/>
</dbReference>
<protein>
    <submittedName>
        <fullName evidence="7">Aminotransferase</fullName>
    </submittedName>
</protein>
<evidence type="ECO:0000256" key="5">
    <source>
        <dbReference type="ARBA" id="ARBA00022898"/>
    </source>
</evidence>
<dbReference type="InterPro" id="IPR051326">
    <property type="entry name" value="Kynurenine-oxoglutarate_AT"/>
</dbReference>
<evidence type="ECO:0000256" key="4">
    <source>
        <dbReference type="ARBA" id="ARBA00022679"/>
    </source>
</evidence>
<dbReference type="GO" id="GO:0016212">
    <property type="term" value="F:kynurenine-oxoglutarate transaminase activity"/>
    <property type="evidence" value="ECO:0007669"/>
    <property type="project" value="TreeGrafter"/>
</dbReference>
<sequence>MVWGAVRWADVWWMLRSMGRYSDAHSVDFAFFYVLTRDKSFMQVTSKLPQVGTTIFSVMSQLEDVYGAVNLGQGFPDFPVPLRLQEALEGAVREGHNQYPPMIGVAVLRQGIAVKVLRCYGAQVDADVEITVTSGATEAIFNAIHAVVGAGDEVIVLDPAYDCYEPGIVLAGARAVHVPLDAVSFKVDWERVGAAITSRTRLLIVNSPHNPSGALFSADDMRALATLLDGTDILLISDEVYEHIVFDGCGHESVLRWPQLRARAFVISSFGKTYHCTGWKIGYAIAPPALSAEFRKVHQYNTFTSFGPAQYAFAAMLHEEPGYVDQVGLFYQARRDCFREQLLTTKLVPLPVSGGYFQLVDYGAVSDLSDVEFSRWLAVEKGVASIPLSPFYETAPAGQRLVRLCFAKNDMTLGAAIERLQRL</sequence>
<keyword evidence="4 7" id="KW-0808">Transferase</keyword>
<dbReference type="InterPro" id="IPR015421">
    <property type="entry name" value="PyrdxlP-dep_Trfase_major"/>
</dbReference>
<reference evidence="7 8" key="1">
    <citation type="submission" date="2013-08" db="EMBL/GenBank/DDBJ databases">
        <authorList>
            <person name="Stouthamer R."/>
            <person name="Nunney L."/>
        </authorList>
    </citation>
    <scope>NUCLEOTIDE SEQUENCE [LARGE SCALE GENOMIC DNA]</scope>
    <source>
        <strain evidence="8">ann-1</strain>
    </source>
</reference>
<comment type="similarity">
    <text evidence="2">Belongs to the class-I pyridoxal-phosphate-dependent aminotransferase family.</text>
</comment>
<dbReference type="AlphaFoldDB" id="A0A060HCA8"/>
<dbReference type="PANTHER" id="PTHR43807:SF20">
    <property type="entry name" value="FI04487P"/>
    <property type="match status" value="1"/>
</dbReference>
<evidence type="ECO:0000256" key="1">
    <source>
        <dbReference type="ARBA" id="ARBA00001933"/>
    </source>
</evidence>
<evidence type="ECO:0000313" key="8">
    <source>
        <dbReference type="Proteomes" id="UP000027215"/>
    </source>
</evidence>
<dbReference type="GO" id="GO:0005737">
    <property type="term" value="C:cytoplasm"/>
    <property type="evidence" value="ECO:0007669"/>
    <property type="project" value="TreeGrafter"/>
</dbReference>
<dbReference type="KEGG" id="xfs:D934_11455"/>
<keyword evidence="3 7" id="KW-0032">Aminotransferase</keyword>
<evidence type="ECO:0000313" key="7">
    <source>
        <dbReference type="EMBL" id="AIC10577.1"/>
    </source>
</evidence>
<feature type="domain" description="Aminotransferase class I/classII large" evidence="6">
    <location>
        <begin position="69"/>
        <end position="420"/>
    </location>
</feature>
<accession>A0A060HCA8</accession>
<dbReference type="Gene3D" id="3.90.1150.10">
    <property type="entry name" value="Aspartate Aminotransferase, domain 1"/>
    <property type="match status" value="1"/>
</dbReference>
<dbReference type="EMBL" id="CP006696">
    <property type="protein sequence ID" value="AIC10577.1"/>
    <property type="molecule type" value="Genomic_DNA"/>
</dbReference>
<dbReference type="NCBIfam" id="NF006569">
    <property type="entry name" value="PRK09082.1"/>
    <property type="match status" value="1"/>
</dbReference>
<evidence type="ECO:0000256" key="3">
    <source>
        <dbReference type="ARBA" id="ARBA00022576"/>
    </source>
</evidence>
<dbReference type="FunFam" id="3.40.640.10:FF:000033">
    <property type="entry name" value="Aspartate aminotransferase"/>
    <property type="match status" value="1"/>
</dbReference>
<dbReference type="Pfam" id="PF00155">
    <property type="entry name" value="Aminotran_1_2"/>
    <property type="match status" value="1"/>
</dbReference>
<proteinExistence type="inferred from homology"/>
<dbReference type="InterPro" id="IPR015422">
    <property type="entry name" value="PyrdxlP-dep_Trfase_small"/>
</dbReference>
<dbReference type="PANTHER" id="PTHR43807">
    <property type="entry name" value="FI04487P"/>
    <property type="match status" value="1"/>
</dbReference>
<dbReference type="HOGENOM" id="CLU_017584_4_0_6"/>
<dbReference type="InterPro" id="IPR015424">
    <property type="entry name" value="PyrdxlP-dep_Trfase"/>
</dbReference>
<dbReference type="Gene3D" id="3.40.640.10">
    <property type="entry name" value="Type I PLP-dependent aspartate aminotransferase-like (Major domain)"/>
    <property type="match status" value="1"/>
</dbReference>
<dbReference type="InterPro" id="IPR004839">
    <property type="entry name" value="Aminotransferase_I/II_large"/>
</dbReference>
<dbReference type="PATRIC" id="fig|155920.8.peg.2686"/>
<name>A0A060HCA8_XYLFS</name>
<evidence type="ECO:0000259" key="6">
    <source>
        <dbReference type="Pfam" id="PF00155"/>
    </source>
</evidence>
<keyword evidence="5" id="KW-0663">Pyridoxal phosphate</keyword>
<dbReference type="CDD" id="cd00609">
    <property type="entry name" value="AAT_like"/>
    <property type="match status" value="1"/>
</dbReference>
<dbReference type="GO" id="GO:0030170">
    <property type="term" value="F:pyridoxal phosphate binding"/>
    <property type="evidence" value="ECO:0007669"/>
    <property type="project" value="InterPro"/>
</dbReference>
<dbReference type="Proteomes" id="UP000027215">
    <property type="component" value="Chromosome"/>
</dbReference>
<comment type="cofactor">
    <cofactor evidence="1">
        <name>pyridoxal 5'-phosphate</name>
        <dbReference type="ChEBI" id="CHEBI:597326"/>
    </cofactor>
</comment>
<organism evidence="7 8">
    <name type="scientific">Xylella fastidiosa subsp. sandyi Ann-1</name>
    <dbReference type="NCBI Taxonomy" id="155920"/>
    <lineage>
        <taxon>Bacteria</taxon>
        <taxon>Pseudomonadati</taxon>
        <taxon>Pseudomonadota</taxon>
        <taxon>Gammaproteobacteria</taxon>
        <taxon>Lysobacterales</taxon>
        <taxon>Lysobacteraceae</taxon>
        <taxon>Xylella</taxon>
    </lineage>
</organism>
<gene>
    <name evidence="7" type="ORF">D934_11455</name>
</gene>